<accession>A0A8J3MXJ9</accession>
<reference evidence="2" key="1">
    <citation type="submission" date="2020-10" db="EMBL/GenBank/DDBJ databases">
        <title>Taxonomic study of unclassified bacteria belonging to the class Ktedonobacteria.</title>
        <authorList>
            <person name="Yabe S."/>
            <person name="Wang C.M."/>
            <person name="Zheng Y."/>
            <person name="Sakai Y."/>
            <person name="Cavaletti L."/>
            <person name="Monciardini P."/>
            <person name="Donadio S."/>
        </authorList>
    </citation>
    <scope>NUCLEOTIDE SEQUENCE</scope>
    <source>
        <strain evidence="2">SOSP1-1</strain>
    </source>
</reference>
<keyword evidence="3" id="KW-1185">Reference proteome</keyword>
<dbReference type="RefSeq" id="WP_220197832.1">
    <property type="nucleotide sequence ID" value="NZ_BNJF01000004.1"/>
</dbReference>
<protein>
    <submittedName>
        <fullName evidence="2">Uncharacterized protein</fullName>
    </submittedName>
</protein>
<evidence type="ECO:0000313" key="3">
    <source>
        <dbReference type="Proteomes" id="UP000612362"/>
    </source>
</evidence>
<feature type="region of interest" description="Disordered" evidence="1">
    <location>
        <begin position="41"/>
        <end position="60"/>
    </location>
</feature>
<dbReference type="Proteomes" id="UP000612362">
    <property type="component" value="Unassembled WGS sequence"/>
</dbReference>
<proteinExistence type="predicted"/>
<dbReference type="EMBL" id="BNJF01000004">
    <property type="protein sequence ID" value="GHO48650.1"/>
    <property type="molecule type" value="Genomic_DNA"/>
</dbReference>
<feature type="compositionally biased region" description="Basic and acidic residues" evidence="1">
    <location>
        <begin position="48"/>
        <end position="60"/>
    </location>
</feature>
<evidence type="ECO:0000256" key="1">
    <source>
        <dbReference type="SAM" id="MobiDB-lite"/>
    </source>
</evidence>
<name>A0A8J3MXJ9_9CHLR</name>
<dbReference type="AlphaFoldDB" id="A0A8J3MXJ9"/>
<evidence type="ECO:0000313" key="2">
    <source>
        <dbReference type="EMBL" id="GHO48650.1"/>
    </source>
</evidence>
<comment type="caution">
    <text evidence="2">The sequence shown here is derived from an EMBL/GenBank/DDBJ whole genome shotgun (WGS) entry which is preliminary data.</text>
</comment>
<gene>
    <name evidence="2" type="ORF">KSX_68130</name>
</gene>
<feature type="region of interest" description="Disordered" evidence="1">
    <location>
        <begin position="1"/>
        <end position="20"/>
    </location>
</feature>
<sequence length="418" mass="45786">MIHSFPFDECPSPVRQEQPSEGALHSLLLRQTDPLEVAALTTQPPLHSPERGENGGEPKRTTLRHLLTTPLGRIGIFALPLQLPPHEARSDAFQQEVLQQTSDAIALAQACGAQVIALCQWLPQMTNHGLLVQQSLPLRAGQRPRLTTGEASSLAALFLHLEQVLPMLRRDLRQERLALVGTTDALAAMLHALLTVLAHPPTIIVRPLPSSAPPDIEASLMLLSTLTRHGFEGEVMWASDMGEVMAHTTLLLDLTADGLVLDSESMQSGVVALSRIPIRWRNDEHFHQRLATREDVLLIEGGHLTSHDPLNELWLMPDPPAREDMHPLVRRASGWHTRAGRIAPLLSVDAQVLSGAIVQRGGPAVLGPLDESAVLFHVLALQAGGMQATPPHHGPHTWTDAFLHAFRARFGYRSRRSS</sequence>
<organism evidence="2 3">
    <name type="scientific">Ktedonospora formicarum</name>
    <dbReference type="NCBI Taxonomy" id="2778364"/>
    <lineage>
        <taxon>Bacteria</taxon>
        <taxon>Bacillati</taxon>
        <taxon>Chloroflexota</taxon>
        <taxon>Ktedonobacteria</taxon>
        <taxon>Ktedonobacterales</taxon>
        <taxon>Ktedonobacteraceae</taxon>
        <taxon>Ktedonospora</taxon>
    </lineage>
</organism>